<proteinExistence type="inferred from homology"/>
<evidence type="ECO:0000256" key="2">
    <source>
        <dbReference type="ARBA" id="ARBA00022475"/>
    </source>
</evidence>
<evidence type="ECO:0000256" key="9">
    <source>
        <dbReference type="RuleBase" id="RU000688"/>
    </source>
</evidence>
<comment type="similarity">
    <text evidence="9">Belongs to the G-protein coupled receptor 1 family.</text>
</comment>
<reference evidence="12" key="1">
    <citation type="journal article" date="2023" name="PLoS Negl. Trop. Dis.">
        <title>A genome sequence for Biomphalaria pfeifferi, the major vector snail for the human-infecting parasite Schistosoma mansoni.</title>
        <authorList>
            <person name="Bu L."/>
            <person name="Lu L."/>
            <person name="Laidemitt M.R."/>
            <person name="Zhang S.M."/>
            <person name="Mutuku M."/>
            <person name="Mkoji G."/>
            <person name="Steinauer M."/>
            <person name="Loker E.S."/>
        </authorList>
    </citation>
    <scope>NUCLEOTIDE SEQUENCE</scope>
    <source>
        <strain evidence="12">KasaAsao</strain>
    </source>
</reference>
<keyword evidence="13" id="KW-1185">Reference proteome</keyword>
<gene>
    <name evidence="12" type="ORF">Bpfe_022756</name>
</gene>
<sequence>MDATSVNSETTENKTSPNQETTQVTSVDVLIATLCIALASLICSLNVLTTLVVWRTPALRTFAVAYVVSLAVADFMIGLELLPMSLYFLPPTRLGLFTRNVHMCLLMNGLSTGMTTVSLMHMLVISVDRYIYIVRPYCYEQVMSSRLVSALIASSWAIGVLLLFMPHVIHKDGSKAETCEITKLLPTWHLFIGIWTMYFSVLLVIFVMYSLIFLTALKQRNAVRVTAAAVETHTRPPARLARAM</sequence>
<keyword evidence="2" id="KW-1003">Cell membrane</keyword>
<feature type="transmembrane region" description="Helical" evidence="10">
    <location>
        <begin position="66"/>
        <end position="89"/>
    </location>
</feature>
<keyword evidence="6 10" id="KW-0472">Membrane</keyword>
<evidence type="ECO:0000313" key="13">
    <source>
        <dbReference type="Proteomes" id="UP001233172"/>
    </source>
</evidence>
<accession>A0AAD8B4E5</accession>
<keyword evidence="5 9" id="KW-0297">G-protein coupled receptor</keyword>
<dbReference type="PRINTS" id="PR00237">
    <property type="entry name" value="GPCRRHODOPSN"/>
</dbReference>
<dbReference type="Gene3D" id="1.20.1070.10">
    <property type="entry name" value="Rhodopsin 7-helix transmembrane proteins"/>
    <property type="match status" value="1"/>
</dbReference>
<feature type="transmembrane region" description="Helical" evidence="10">
    <location>
        <begin position="109"/>
        <end position="127"/>
    </location>
</feature>
<organism evidence="12 13">
    <name type="scientific">Biomphalaria pfeifferi</name>
    <name type="common">Bloodfluke planorb</name>
    <name type="synonym">Freshwater snail</name>
    <dbReference type="NCBI Taxonomy" id="112525"/>
    <lineage>
        <taxon>Eukaryota</taxon>
        <taxon>Metazoa</taxon>
        <taxon>Spiralia</taxon>
        <taxon>Lophotrochozoa</taxon>
        <taxon>Mollusca</taxon>
        <taxon>Gastropoda</taxon>
        <taxon>Heterobranchia</taxon>
        <taxon>Euthyneura</taxon>
        <taxon>Panpulmonata</taxon>
        <taxon>Hygrophila</taxon>
        <taxon>Lymnaeoidea</taxon>
        <taxon>Planorbidae</taxon>
        <taxon>Biomphalaria</taxon>
    </lineage>
</organism>
<comment type="caution">
    <text evidence="12">The sequence shown here is derived from an EMBL/GenBank/DDBJ whole genome shotgun (WGS) entry which is preliminary data.</text>
</comment>
<dbReference type="Proteomes" id="UP001233172">
    <property type="component" value="Unassembled WGS sequence"/>
</dbReference>
<dbReference type="InterPro" id="IPR000276">
    <property type="entry name" value="GPCR_Rhodpsn"/>
</dbReference>
<dbReference type="PANTHER" id="PTHR24248">
    <property type="entry name" value="ADRENERGIC RECEPTOR-RELATED G-PROTEIN COUPLED RECEPTOR"/>
    <property type="match status" value="1"/>
</dbReference>
<dbReference type="GO" id="GO:0005886">
    <property type="term" value="C:plasma membrane"/>
    <property type="evidence" value="ECO:0007669"/>
    <property type="project" value="UniProtKB-SubCell"/>
</dbReference>
<evidence type="ECO:0000256" key="6">
    <source>
        <dbReference type="ARBA" id="ARBA00023136"/>
    </source>
</evidence>
<feature type="domain" description="G-protein coupled receptors family 1 profile" evidence="11">
    <location>
        <begin position="45"/>
        <end position="244"/>
    </location>
</feature>
<feature type="transmembrane region" description="Helical" evidence="10">
    <location>
        <begin position="29"/>
        <end position="54"/>
    </location>
</feature>
<dbReference type="SUPFAM" id="SSF81321">
    <property type="entry name" value="Family A G protein-coupled receptor-like"/>
    <property type="match status" value="1"/>
</dbReference>
<keyword evidence="8 9" id="KW-0807">Transducer</keyword>
<feature type="transmembrane region" description="Helical" evidence="10">
    <location>
        <begin position="189"/>
        <end position="214"/>
    </location>
</feature>
<dbReference type="GO" id="GO:0004930">
    <property type="term" value="F:G protein-coupled receptor activity"/>
    <property type="evidence" value="ECO:0007669"/>
    <property type="project" value="UniProtKB-KW"/>
</dbReference>
<dbReference type="InterPro" id="IPR017452">
    <property type="entry name" value="GPCR_Rhodpsn_7TM"/>
</dbReference>
<dbReference type="EMBL" id="JASAOG010000145">
    <property type="protein sequence ID" value="KAK0047832.1"/>
    <property type="molecule type" value="Genomic_DNA"/>
</dbReference>
<evidence type="ECO:0000256" key="8">
    <source>
        <dbReference type="ARBA" id="ARBA00023224"/>
    </source>
</evidence>
<dbReference type="PROSITE" id="PS00237">
    <property type="entry name" value="G_PROTEIN_RECEP_F1_1"/>
    <property type="match status" value="1"/>
</dbReference>
<evidence type="ECO:0000256" key="4">
    <source>
        <dbReference type="ARBA" id="ARBA00022989"/>
    </source>
</evidence>
<evidence type="ECO:0000259" key="11">
    <source>
        <dbReference type="PROSITE" id="PS50262"/>
    </source>
</evidence>
<keyword evidence="4 10" id="KW-1133">Transmembrane helix</keyword>
<evidence type="ECO:0000256" key="3">
    <source>
        <dbReference type="ARBA" id="ARBA00022692"/>
    </source>
</evidence>
<comment type="subcellular location">
    <subcellularLocation>
        <location evidence="1">Cell membrane</location>
        <topology evidence="1">Multi-pass membrane protein</topology>
    </subcellularLocation>
</comment>
<name>A0AAD8B4E5_BIOPF</name>
<evidence type="ECO:0000256" key="10">
    <source>
        <dbReference type="SAM" id="Phobius"/>
    </source>
</evidence>
<reference evidence="12" key="2">
    <citation type="submission" date="2023-04" db="EMBL/GenBank/DDBJ databases">
        <authorList>
            <person name="Bu L."/>
            <person name="Lu L."/>
            <person name="Laidemitt M.R."/>
            <person name="Zhang S.M."/>
            <person name="Mutuku M."/>
            <person name="Mkoji G."/>
            <person name="Steinauer M."/>
            <person name="Loker E.S."/>
        </authorList>
    </citation>
    <scope>NUCLEOTIDE SEQUENCE</scope>
    <source>
        <strain evidence="12">KasaAsao</strain>
        <tissue evidence="12">Whole Snail</tissue>
    </source>
</reference>
<dbReference type="AlphaFoldDB" id="A0AAD8B4E5"/>
<dbReference type="PROSITE" id="PS50262">
    <property type="entry name" value="G_PROTEIN_RECEP_F1_2"/>
    <property type="match status" value="1"/>
</dbReference>
<keyword evidence="3 9" id="KW-0812">Transmembrane</keyword>
<evidence type="ECO:0000256" key="1">
    <source>
        <dbReference type="ARBA" id="ARBA00004651"/>
    </source>
</evidence>
<evidence type="ECO:0000313" key="12">
    <source>
        <dbReference type="EMBL" id="KAK0047832.1"/>
    </source>
</evidence>
<dbReference type="PANTHER" id="PTHR24248:SF192">
    <property type="entry name" value="G-PROTEIN COUPLED RECEPTORS FAMILY 1 PROFILE DOMAIN-CONTAINING PROTEIN"/>
    <property type="match status" value="1"/>
</dbReference>
<dbReference type="Pfam" id="PF00001">
    <property type="entry name" value="7tm_1"/>
    <property type="match status" value="1"/>
</dbReference>
<feature type="transmembrane region" description="Helical" evidence="10">
    <location>
        <begin position="147"/>
        <end position="169"/>
    </location>
</feature>
<evidence type="ECO:0000256" key="5">
    <source>
        <dbReference type="ARBA" id="ARBA00023040"/>
    </source>
</evidence>
<protein>
    <submittedName>
        <fullName evidence="12">D(1) dopamine receptor</fullName>
    </submittedName>
</protein>
<keyword evidence="7 9" id="KW-0675">Receptor</keyword>
<evidence type="ECO:0000256" key="7">
    <source>
        <dbReference type="ARBA" id="ARBA00023170"/>
    </source>
</evidence>